<dbReference type="EMBL" id="MEUA01000011">
    <property type="protein sequence ID" value="OGC16221.1"/>
    <property type="molecule type" value="Genomic_DNA"/>
</dbReference>
<evidence type="ECO:0008006" key="5">
    <source>
        <dbReference type="Google" id="ProtNLM"/>
    </source>
</evidence>
<comment type="caution">
    <text evidence="3">The sequence shown here is derived from an EMBL/GenBank/DDBJ whole genome shotgun (WGS) entry which is preliminary data.</text>
</comment>
<feature type="chain" id="PRO_5009514392" description="Outer membrane protein beta-barrel domain-containing protein" evidence="2">
    <location>
        <begin position="24"/>
        <end position="260"/>
    </location>
</feature>
<reference evidence="3 4" key="1">
    <citation type="journal article" date="2016" name="Nat. Commun.">
        <title>Thousands of microbial genomes shed light on interconnected biogeochemical processes in an aquifer system.</title>
        <authorList>
            <person name="Anantharaman K."/>
            <person name="Brown C.T."/>
            <person name="Hug L.A."/>
            <person name="Sharon I."/>
            <person name="Castelle C.J."/>
            <person name="Probst A.J."/>
            <person name="Thomas B.C."/>
            <person name="Singh A."/>
            <person name="Wilkins M.J."/>
            <person name="Karaoz U."/>
            <person name="Brodie E.L."/>
            <person name="Williams K.H."/>
            <person name="Hubbard S.S."/>
            <person name="Banfield J.F."/>
        </authorList>
    </citation>
    <scope>NUCLEOTIDE SEQUENCE [LARGE SCALE GENOMIC DNA]</scope>
</reference>
<sequence length="260" mass="27983">MKKFIICLVAFAFAIGFANISFGRTMAEEMEAVRDYLNVVDAKLATAKQAHDNKRVDLLHAEKAATLARWNKLKASMVTPTPEPKPVIIRMATPEPVVVIVPNTKEAGRGVALYLNGGLDAGLIGYAANLDYDLSGLPAPGIKIRLGANYLSGTNPNGSDIVQAASAKVGFIYYISPYLSNGEVPLSFYVGSAYLVPVKVNNGRTGTSHQWGLEAYLGINYSIIEMGIINFEVGYSGLKYAEDQPALKGLDIKLGYGITF</sequence>
<organism evidence="3 4">
    <name type="scientific">candidate division WOR-1 bacterium RIFOXYB2_FULL_36_35</name>
    <dbReference type="NCBI Taxonomy" id="1802578"/>
    <lineage>
        <taxon>Bacteria</taxon>
        <taxon>Bacillati</taxon>
        <taxon>Saganbacteria</taxon>
    </lineage>
</organism>
<evidence type="ECO:0000313" key="4">
    <source>
        <dbReference type="Proteomes" id="UP000177905"/>
    </source>
</evidence>
<protein>
    <recommendedName>
        <fullName evidence="5">Outer membrane protein beta-barrel domain-containing protein</fullName>
    </recommendedName>
</protein>
<feature type="signal peptide" evidence="2">
    <location>
        <begin position="1"/>
        <end position="23"/>
    </location>
</feature>
<dbReference type="Proteomes" id="UP000177905">
    <property type="component" value="Unassembled WGS sequence"/>
</dbReference>
<name>A0A1F4S736_UNCSA</name>
<evidence type="ECO:0000256" key="1">
    <source>
        <dbReference type="ARBA" id="ARBA00022729"/>
    </source>
</evidence>
<accession>A0A1F4S736</accession>
<gene>
    <name evidence="3" type="ORF">A2290_00360</name>
</gene>
<dbReference type="InterPro" id="IPR031305">
    <property type="entry name" value="Casein_CS"/>
</dbReference>
<keyword evidence="1 2" id="KW-0732">Signal</keyword>
<dbReference type="AlphaFoldDB" id="A0A1F4S736"/>
<dbReference type="PROSITE" id="PS00306">
    <property type="entry name" value="CASEIN_ALPHA_BETA"/>
    <property type="match status" value="1"/>
</dbReference>
<proteinExistence type="predicted"/>
<evidence type="ECO:0000313" key="3">
    <source>
        <dbReference type="EMBL" id="OGC16221.1"/>
    </source>
</evidence>
<evidence type="ECO:0000256" key="2">
    <source>
        <dbReference type="SAM" id="SignalP"/>
    </source>
</evidence>